<dbReference type="InterPro" id="IPR050955">
    <property type="entry name" value="Plant_Biomass_Hydrol_Est"/>
</dbReference>
<evidence type="ECO:0000313" key="4">
    <source>
        <dbReference type="EMBL" id="CAE7190999.1"/>
    </source>
</evidence>
<evidence type="ECO:0000256" key="2">
    <source>
        <dbReference type="ARBA" id="ARBA00022801"/>
    </source>
</evidence>
<evidence type="ECO:0000313" key="5">
    <source>
        <dbReference type="Proteomes" id="UP000649617"/>
    </source>
</evidence>
<comment type="caution">
    <text evidence="4">The sequence shown here is derived from an EMBL/GenBank/DDBJ whole genome shotgun (WGS) entry which is preliminary data.</text>
</comment>
<dbReference type="AlphaFoldDB" id="A0A812IY26"/>
<dbReference type="Gene3D" id="3.40.50.1820">
    <property type="entry name" value="alpha/beta hydrolase"/>
    <property type="match status" value="1"/>
</dbReference>
<dbReference type="SUPFAM" id="SSF53474">
    <property type="entry name" value="alpha/beta-Hydrolases"/>
    <property type="match status" value="1"/>
</dbReference>
<protein>
    <submittedName>
        <fullName evidence="4">Uncharacterized protein</fullName>
    </submittedName>
</protein>
<proteinExistence type="predicted"/>
<dbReference type="GO" id="GO:0016787">
    <property type="term" value="F:hydrolase activity"/>
    <property type="evidence" value="ECO:0007669"/>
    <property type="project" value="UniProtKB-KW"/>
</dbReference>
<gene>
    <name evidence="4" type="ORF">SPIL2461_LOCUS1476</name>
</gene>
<keyword evidence="5" id="KW-1185">Reference proteome</keyword>
<keyword evidence="2" id="KW-0378">Hydrolase</keyword>
<sequence>MTSAWESDVVECKLCDHCEYRAERGKATCCGKCSADSGGSDESHEEAHCPRLSRQVLQQCRWEHFRCDLGAEKEAVCLVVPPRCPVAGPAPVLLFLTGNGHVDDRQDFLNGGVDQLIRNVELNQYVLLAPKPETKSGVLRYNDNWRNAWCEDAIWALVTEMLRRLGPTHVDPGRLFATGLSLGAIGVWHLALRYGEYLAGIVPVSGKCEWPFNSWPRRAGPDPAVLQRMERLPMRCYQIDADRYGGTPVHDIEWLCWKLPESKTEVTLRGMEPDRQVQLTIRTWERPHGANWALWEAKGPLQDHAYYDEWGGDKHCLWNRAYPFPEWGMPAFLASHSVPSERCWKLDTPIPVIDSSQGKEDAMDVDQVGNQGEPSLSRMFEW</sequence>
<keyword evidence="1" id="KW-0732">Signal</keyword>
<dbReference type="Proteomes" id="UP000649617">
    <property type="component" value="Unassembled WGS sequence"/>
</dbReference>
<name>A0A812IY26_SYMPI</name>
<organism evidence="4 5">
    <name type="scientific">Symbiodinium pilosum</name>
    <name type="common">Dinoflagellate</name>
    <dbReference type="NCBI Taxonomy" id="2952"/>
    <lineage>
        <taxon>Eukaryota</taxon>
        <taxon>Sar</taxon>
        <taxon>Alveolata</taxon>
        <taxon>Dinophyceae</taxon>
        <taxon>Suessiales</taxon>
        <taxon>Symbiodiniaceae</taxon>
        <taxon>Symbiodinium</taxon>
    </lineage>
</organism>
<feature type="region of interest" description="Disordered" evidence="3">
    <location>
        <begin position="355"/>
        <end position="382"/>
    </location>
</feature>
<dbReference type="PANTHER" id="PTHR43037:SF5">
    <property type="entry name" value="FERULOYL ESTERASE"/>
    <property type="match status" value="1"/>
</dbReference>
<evidence type="ECO:0000256" key="1">
    <source>
        <dbReference type="ARBA" id="ARBA00022729"/>
    </source>
</evidence>
<evidence type="ECO:0000256" key="3">
    <source>
        <dbReference type="SAM" id="MobiDB-lite"/>
    </source>
</evidence>
<accession>A0A812IY26</accession>
<dbReference type="InterPro" id="IPR029058">
    <property type="entry name" value="AB_hydrolase_fold"/>
</dbReference>
<dbReference type="EMBL" id="CAJNIZ010001447">
    <property type="protein sequence ID" value="CAE7190999.1"/>
    <property type="molecule type" value="Genomic_DNA"/>
</dbReference>
<dbReference type="OrthoDB" id="408743at2759"/>
<dbReference type="PANTHER" id="PTHR43037">
    <property type="entry name" value="UNNAMED PRODUCT-RELATED"/>
    <property type="match status" value="1"/>
</dbReference>
<reference evidence="4" key="1">
    <citation type="submission" date="2021-02" db="EMBL/GenBank/DDBJ databases">
        <authorList>
            <person name="Dougan E. K."/>
            <person name="Rhodes N."/>
            <person name="Thang M."/>
            <person name="Chan C."/>
        </authorList>
    </citation>
    <scope>NUCLEOTIDE SEQUENCE</scope>
</reference>